<name>A0A1Q5Q574_9ACTO</name>
<sequence>MNIQYSLPPASPYENHGRTRASWIFVWLTILGSAVIAAGMVLYSVPTQIAGVALLVIGALTGIGLRAAGQGQPRTVAVRDWYED</sequence>
<dbReference type="EMBL" id="MQVR01000006">
    <property type="protein sequence ID" value="OKL54852.1"/>
    <property type="molecule type" value="Genomic_DNA"/>
</dbReference>
<accession>A0A1Q5Q574</accession>
<evidence type="ECO:0000313" key="2">
    <source>
        <dbReference type="EMBL" id="OKL54852.1"/>
    </source>
</evidence>
<dbReference type="AlphaFoldDB" id="A0A1Q5Q574"/>
<keyword evidence="1" id="KW-1133">Transmembrane helix</keyword>
<comment type="caution">
    <text evidence="2">The sequence shown here is derived from an EMBL/GenBank/DDBJ whole genome shotgun (WGS) entry which is preliminary data.</text>
</comment>
<keyword evidence="3" id="KW-1185">Reference proteome</keyword>
<feature type="transmembrane region" description="Helical" evidence="1">
    <location>
        <begin position="21"/>
        <end position="43"/>
    </location>
</feature>
<dbReference type="RefSeq" id="WP_073715702.1">
    <property type="nucleotide sequence ID" value="NZ_MQVR01000006.1"/>
</dbReference>
<evidence type="ECO:0008006" key="4">
    <source>
        <dbReference type="Google" id="ProtNLM"/>
    </source>
</evidence>
<gene>
    <name evidence="2" type="ORF">BSZ39_01890</name>
</gene>
<protein>
    <recommendedName>
        <fullName evidence="4">UsfY protein</fullName>
    </recommendedName>
</protein>
<dbReference type="NCBIfam" id="NF041681">
    <property type="entry name" value="HGxxPAAW"/>
    <property type="match status" value="1"/>
</dbReference>
<reference evidence="3" key="1">
    <citation type="submission" date="2016-12" db="EMBL/GenBank/DDBJ databases">
        <authorList>
            <person name="Meng X."/>
        </authorList>
    </citation>
    <scope>NUCLEOTIDE SEQUENCE [LARGE SCALE GENOMIC DNA]</scope>
    <source>
        <strain evidence="3">DSM 19116</strain>
    </source>
</reference>
<evidence type="ECO:0000256" key="1">
    <source>
        <dbReference type="SAM" id="Phobius"/>
    </source>
</evidence>
<keyword evidence="1" id="KW-0472">Membrane</keyword>
<feature type="transmembrane region" description="Helical" evidence="1">
    <location>
        <begin position="49"/>
        <end position="69"/>
    </location>
</feature>
<dbReference type="Proteomes" id="UP000185628">
    <property type="component" value="Unassembled WGS sequence"/>
</dbReference>
<dbReference type="OrthoDB" id="5149710at2"/>
<evidence type="ECO:0000313" key="3">
    <source>
        <dbReference type="Proteomes" id="UP000185628"/>
    </source>
</evidence>
<organism evidence="2 3">
    <name type="scientific">Bowdeniella nasicola</name>
    <dbReference type="NCBI Taxonomy" id="208480"/>
    <lineage>
        <taxon>Bacteria</taxon>
        <taxon>Bacillati</taxon>
        <taxon>Actinomycetota</taxon>
        <taxon>Actinomycetes</taxon>
        <taxon>Actinomycetales</taxon>
        <taxon>Actinomycetaceae</taxon>
        <taxon>Bowdeniella</taxon>
    </lineage>
</organism>
<proteinExistence type="predicted"/>
<keyword evidence="1" id="KW-0812">Transmembrane</keyword>